<sequence>MCWEIQVGTCSHPVPCPDKSGLLNPGGASDCTCNKYTTVYNSAECNPCLQFLKLSDISQEDFIKIQLYNRNVTYFLQSTSSFGMQCASLPSDVADWVDLPNHVRFTVDKEGALIEGVGFTQQDTARMRGEDKSCGTDGDTVIGSGSDCSNIVDVEPDNDIDSGQALTPIAEE</sequence>
<reference evidence="3" key="2">
    <citation type="submission" date="2013-04" db="EMBL/GenBank/DDBJ databases">
        <title>Genomic mechanisms accounting for the adaptation to parasitism in nematode-trapping fungi.</title>
        <authorList>
            <person name="Ahren D.G."/>
        </authorList>
    </citation>
    <scope>NUCLEOTIDE SEQUENCE [LARGE SCALE GENOMIC DNA]</scope>
    <source>
        <strain evidence="3">CBS 200.50</strain>
    </source>
</reference>
<feature type="region of interest" description="Disordered" evidence="1">
    <location>
        <begin position="153"/>
        <end position="172"/>
    </location>
</feature>
<accession>S8BU74</accession>
<evidence type="ECO:0000256" key="1">
    <source>
        <dbReference type="SAM" id="MobiDB-lite"/>
    </source>
</evidence>
<organism evidence="2 3">
    <name type="scientific">Dactylellina haptotyla (strain CBS 200.50)</name>
    <name type="common">Nematode-trapping fungus</name>
    <name type="synonym">Monacrosporium haptotylum</name>
    <dbReference type="NCBI Taxonomy" id="1284197"/>
    <lineage>
        <taxon>Eukaryota</taxon>
        <taxon>Fungi</taxon>
        <taxon>Dikarya</taxon>
        <taxon>Ascomycota</taxon>
        <taxon>Pezizomycotina</taxon>
        <taxon>Orbiliomycetes</taxon>
        <taxon>Orbiliales</taxon>
        <taxon>Orbiliaceae</taxon>
        <taxon>Dactylellina</taxon>
    </lineage>
</organism>
<dbReference type="HOGENOM" id="CLU_1555202_0_0_1"/>
<reference evidence="2 3" key="1">
    <citation type="journal article" date="2013" name="PLoS Genet.">
        <title>Genomic mechanisms accounting for the adaptation to parasitism in nematode-trapping fungi.</title>
        <authorList>
            <person name="Meerupati T."/>
            <person name="Andersson K.M."/>
            <person name="Friman E."/>
            <person name="Kumar D."/>
            <person name="Tunlid A."/>
            <person name="Ahren D."/>
        </authorList>
    </citation>
    <scope>NUCLEOTIDE SEQUENCE [LARGE SCALE GENOMIC DNA]</scope>
    <source>
        <strain evidence="2 3">CBS 200.50</strain>
    </source>
</reference>
<evidence type="ECO:0000313" key="3">
    <source>
        <dbReference type="Proteomes" id="UP000015100"/>
    </source>
</evidence>
<name>S8BU74_DACHA</name>
<comment type="caution">
    <text evidence="2">The sequence shown here is derived from an EMBL/GenBank/DDBJ whole genome shotgun (WGS) entry which is preliminary data.</text>
</comment>
<dbReference type="OrthoDB" id="5424817at2759"/>
<dbReference type="AlphaFoldDB" id="S8BU74"/>
<dbReference type="Proteomes" id="UP000015100">
    <property type="component" value="Unassembled WGS sequence"/>
</dbReference>
<evidence type="ECO:0000313" key="2">
    <source>
        <dbReference type="EMBL" id="EPS38827.1"/>
    </source>
</evidence>
<dbReference type="EMBL" id="AQGS01000526">
    <property type="protein sequence ID" value="EPS38827.1"/>
    <property type="molecule type" value="Genomic_DNA"/>
</dbReference>
<proteinExistence type="predicted"/>
<keyword evidence="3" id="KW-1185">Reference proteome</keyword>
<protein>
    <submittedName>
        <fullName evidence="2">Uncharacterized protein</fullName>
    </submittedName>
</protein>
<gene>
    <name evidence="2" type="ORF">H072_7406</name>
</gene>